<keyword evidence="1" id="KW-0472">Membrane</keyword>
<dbReference type="AlphaFoldDB" id="A0A378VTM5"/>
<evidence type="ECO:0000256" key="1">
    <source>
        <dbReference type="SAM" id="Phobius"/>
    </source>
</evidence>
<dbReference type="EMBL" id="UGRI01000001">
    <property type="protein sequence ID" value="SUA20355.1"/>
    <property type="molecule type" value="Genomic_DNA"/>
</dbReference>
<reference evidence="2" key="1">
    <citation type="submission" date="2018-06" db="EMBL/GenBank/DDBJ databases">
        <authorList>
            <consortium name="Pathogen Informatics"/>
            <person name="Doyle S."/>
        </authorList>
    </citation>
    <scope>NUCLEOTIDE SEQUENCE [LARGE SCALE GENOMIC DNA]</scope>
    <source>
        <strain evidence="2">NCTC11421</strain>
    </source>
</reference>
<keyword evidence="1" id="KW-0812">Transmembrane</keyword>
<sequence>MLSFANDTIGISHTSMRIVFSFFFSLLGMIGWFWFRRTIIMNPNSFRFRLTTLDEISMPVGDGQIVGFERFRFDGNALNGLLCTVFSKQPASRFQIFRFNPFAVRINGWMRLEIRVWLLPMPSESRNVLSDASDFRV</sequence>
<accession>A0A378VTM5</accession>
<gene>
    <name evidence="2" type="ORF">NCTC11421_00437</name>
</gene>
<name>A0A378VTM5_NEIGO</name>
<evidence type="ECO:0000313" key="2">
    <source>
        <dbReference type="EMBL" id="SUA20355.1"/>
    </source>
</evidence>
<keyword evidence="1" id="KW-1133">Transmembrane helix</keyword>
<feature type="transmembrane region" description="Helical" evidence="1">
    <location>
        <begin position="15"/>
        <end position="35"/>
    </location>
</feature>
<proteinExistence type="predicted"/>
<protein>
    <submittedName>
        <fullName evidence="2">Uncharacterized protein</fullName>
    </submittedName>
</protein>
<organism evidence="2">
    <name type="scientific">Neisseria gonorrhoeae</name>
    <dbReference type="NCBI Taxonomy" id="485"/>
    <lineage>
        <taxon>Bacteria</taxon>
        <taxon>Pseudomonadati</taxon>
        <taxon>Pseudomonadota</taxon>
        <taxon>Betaproteobacteria</taxon>
        <taxon>Neisseriales</taxon>
        <taxon>Neisseriaceae</taxon>
        <taxon>Neisseria</taxon>
    </lineage>
</organism>